<comment type="caution">
    <text evidence="1">The sequence shown here is derived from an EMBL/GenBank/DDBJ whole genome shotgun (WGS) entry which is preliminary data.</text>
</comment>
<name>A0ABU0TD33_9ACTN</name>
<keyword evidence="2" id="KW-1185">Reference proteome</keyword>
<gene>
    <name evidence="1" type="ORF">QF035_011251</name>
</gene>
<dbReference type="RefSeq" id="WP_307532350.1">
    <property type="nucleotide sequence ID" value="NZ_JAUSZI010000003.1"/>
</dbReference>
<evidence type="ECO:0000313" key="1">
    <source>
        <dbReference type="EMBL" id="MDQ1033582.1"/>
    </source>
</evidence>
<proteinExistence type="predicted"/>
<dbReference type="EMBL" id="JAUSZI010000003">
    <property type="protein sequence ID" value="MDQ1033582.1"/>
    <property type="molecule type" value="Genomic_DNA"/>
</dbReference>
<evidence type="ECO:0000313" key="2">
    <source>
        <dbReference type="Proteomes" id="UP001230328"/>
    </source>
</evidence>
<organism evidence="1 2">
    <name type="scientific">Streptomyces umbrinus</name>
    <dbReference type="NCBI Taxonomy" id="67370"/>
    <lineage>
        <taxon>Bacteria</taxon>
        <taxon>Bacillati</taxon>
        <taxon>Actinomycetota</taxon>
        <taxon>Actinomycetes</taxon>
        <taxon>Kitasatosporales</taxon>
        <taxon>Streptomycetaceae</taxon>
        <taxon>Streptomyces</taxon>
        <taxon>Streptomyces phaeochromogenes group</taxon>
    </lineage>
</organism>
<dbReference type="Proteomes" id="UP001230328">
    <property type="component" value="Unassembled WGS sequence"/>
</dbReference>
<protein>
    <submittedName>
        <fullName evidence="1">Uncharacterized protein</fullName>
    </submittedName>
</protein>
<sequence>MSLNVIILFVAVVAYYAYSKGRARGQRENIAKAVARIIQGK</sequence>
<accession>A0ABU0TD33</accession>
<reference evidence="1 2" key="1">
    <citation type="submission" date="2023-07" db="EMBL/GenBank/DDBJ databases">
        <title>Comparative genomics of wheat-associated soil bacteria to identify genetic determinants of phenazine resistance.</title>
        <authorList>
            <person name="Mouncey N."/>
        </authorList>
    </citation>
    <scope>NUCLEOTIDE SEQUENCE [LARGE SCALE GENOMIC DNA]</scope>
    <source>
        <strain evidence="1 2">V2I4</strain>
    </source>
</reference>